<evidence type="ECO:0000256" key="1">
    <source>
        <dbReference type="SAM" id="MobiDB-lite"/>
    </source>
</evidence>
<accession>A0A813FC48</accession>
<feature type="compositionally biased region" description="Basic and acidic residues" evidence="1">
    <location>
        <begin position="47"/>
        <end position="58"/>
    </location>
</feature>
<dbReference type="EMBL" id="CAJNNV010022317">
    <property type="protein sequence ID" value="CAE8608029.1"/>
    <property type="molecule type" value="Genomic_DNA"/>
</dbReference>
<dbReference type="Proteomes" id="UP000654075">
    <property type="component" value="Unassembled WGS sequence"/>
</dbReference>
<protein>
    <submittedName>
        <fullName evidence="2">Uncharacterized protein</fullName>
    </submittedName>
</protein>
<gene>
    <name evidence="2" type="ORF">PGLA1383_LOCUS25929</name>
</gene>
<reference evidence="2" key="1">
    <citation type="submission" date="2021-02" db="EMBL/GenBank/DDBJ databases">
        <authorList>
            <person name="Dougan E. K."/>
            <person name="Rhodes N."/>
            <person name="Thang M."/>
            <person name="Chan C."/>
        </authorList>
    </citation>
    <scope>NUCLEOTIDE SEQUENCE</scope>
</reference>
<dbReference type="AlphaFoldDB" id="A0A813FC48"/>
<feature type="non-terminal residue" evidence="2">
    <location>
        <position position="1"/>
    </location>
</feature>
<sequence length="168" mass="19208">GPSEVLLVLRPDILSHVQHLLPPLYGLVHIRDLHLGSLRRLGYPQCDRTHRERRRDSIQAEDPDGNVQQRQLQGQPLRDDLRPWDSPDHHQCCRTSCCVRGGLDFVQACSHSLYRLVGEPRQFRVQKVPCHQLLVPEIASTGQYFFCNQAHGQGPPIPGLQRVQCMDE</sequence>
<evidence type="ECO:0000313" key="3">
    <source>
        <dbReference type="Proteomes" id="UP000654075"/>
    </source>
</evidence>
<name>A0A813FC48_POLGL</name>
<proteinExistence type="predicted"/>
<keyword evidence="3" id="KW-1185">Reference proteome</keyword>
<organism evidence="2 3">
    <name type="scientific">Polarella glacialis</name>
    <name type="common">Dinoflagellate</name>
    <dbReference type="NCBI Taxonomy" id="89957"/>
    <lineage>
        <taxon>Eukaryota</taxon>
        <taxon>Sar</taxon>
        <taxon>Alveolata</taxon>
        <taxon>Dinophyceae</taxon>
        <taxon>Suessiales</taxon>
        <taxon>Suessiaceae</taxon>
        <taxon>Polarella</taxon>
    </lineage>
</organism>
<evidence type="ECO:0000313" key="2">
    <source>
        <dbReference type="EMBL" id="CAE8608029.1"/>
    </source>
</evidence>
<comment type="caution">
    <text evidence="2">The sequence shown here is derived from an EMBL/GenBank/DDBJ whole genome shotgun (WGS) entry which is preliminary data.</text>
</comment>
<feature type="region of interest" description="Disordered" evidence="1">
    <location>
        <begin position="47"/>
        <end position="81"/>
    </location>
</feature>